<proteinExistence type="predicted"/>
<dbReference type="InterPro" id="IPR052189">
    <property type="entry name" value="L-asp_N-monooxygenase_NS-form"/>
</dbReference>
<comment type="caution">
    <text evidence="2">The sequence shown here is derived from an EMBL/GenBank/DDBJ whole genome shotgun (WGS) entry which is preliminary data.</text>
</comment>
<dbReference type="SUPFAM" id="SSF51905">
    <property type="entry name" value="FAD/NAD(P)-binding domain"/>
    <property type="match status" value="1"/>
</dbReference>
<dbReference type="AlphaFoldDB" id="A0A7W2QKK3"/>
<evidence type="ECO:0000313" key="2">
    <source>
        <dbReference type="EMBL" id="MBA6118048.1"/>
    </source>
</evidence>
<name>A0A7W2QKK3_PSEPU</name>
<dbReference type="InterPro" id="IPR038732">
    <property type="entry name" value="HpyO/CreE_NAD-binding"/>
</dbReference>
<evidence type="ECO:0000259" key="1">
    <source>
        <dbReference type="Pfam" id="PF13454"/>
    </source>
</evidence>
<dbReference type="InterPro" id="IPR036188">
    <property type="entry name" value="FAD/NAD-bd_sf"/>
</dbReference>
<dbReference type="Pfam" id="PF13454">
    <property type="entry name" value="NAD_binding_9"/>
    <property type="match status" value="1"/>
</dbReference>
<dbReference type="PANTHER" id="PTHR40254:SF1">
    <property type="entry name" value="BLR0577 PROTEIN"/>
    <property type="match status" value="1"/>
</dbReference>
<feature type="domain" description="FAD-dependent urate hydroxylase HpyO/Asp monooxygenase CreE-like FAD/NAD(P)-binding" evidence="1">
    <location>
        <begin position="15"/>
        <end position="189"/>
    </location>
</feature>
<reference evidence="2 3" key="1">
    <citation type="submission" date="2020-07" db="EMBL/GenBank/DDBJ databases">
        <title>Diversity of carbapenemase encoding genes among Pseudomonas putida group clinical isolates in a tertiary Brazilian hospital.</title>
        <authorList>
            <person name="Alberto-Lei F."/>
            <person name="Nodari C.S."/>
            <person name="Streling A.P."/>
            <person name="Paulino J.T."/>
            <person name="Bessa-Neto F.O."/>
            <person name="Cayo R."/>
            <person name="Gales A.C."/>
        </authorList>
    </citation>
    <scope>NUCLEOTIDE SEQUENCE [LARGE SCALE GENOMIC DNA]</scope>
    <source>
        <strain evidence="2 3">12464</strain>
    </source>
</reference>
<dbReference type="EMBL" id="JACGDG010000019">
    <property type="protein sequence ID" value="MBA6118048.1"/>
    <property type="molecule type" value="Genomic_DNA"/>
</dbReference>
<dbReference type="Proteomes" id="UP000553948">
    <property type="component" value="Unassembled WGS sequence"/>
</dbReference>
<dbReference type="RefSeq" id="WP_176515386.1">
    <property type="nucleotide sequence ID" value="NZ_CP060529.1"/>
</dbReference>
<dbReference type="PANTHER" id="PTHR40254">
    <property type="entry name" value="BLR0577 PROTEIN"/>
    <property type="match status" value="1"/>
</dbReference>
<gene>
    <name evidence="2" type="ORF">H4C47_20235</name>
</gene>
<protein>
    <submittedName>
        <fullName evidence="2">FAD/NAD(P)-binding protein</fullName>
    </submittedName>
</protein>
<accession>A0A7W2QKK3</accession>
<sequence length="603" mass="66428">MDIRIFTGPVALRAAIVGMGSRGLSLLEQFIALAQANPDKVMQLSLHDPQTPGAGLHAQTQPDYLMLNTMAGQLSAFCGAHPLAPTAGPTFLQWCHEQDIRLDGRGHLSPDATGRPVAFGDFVPRRLLGLYLQASYRWLLQRCPDNLQVRHFAERVSRATPLPDGAGWTLHSSSGEARSCDALFITCGHAQAPSLPTEAGGRVAVEGLGLTAMDTLAALTEGRGGRFVAADNLAGWRYEASGREPSLYLFSRSGLPYHARPAAGVDSHQPWPRLFFTAAAVERLRGQSCQLDFVAQVLPLIEDEMRAVFYQATVRCQAPEQLAELQRDLQAADNDQRRSALFARLALDWGEFDPAGWHAVGHWQGRADGYVSWYRHWIEQDLIRSRLGRAQSPLTQAMEVWRDYRDLLRQVVDHGGLQAHSTLAFYRFFAGVSNRLVGGPQSERYEDLLALLDAGVLQVLPPQRVRRRNGILSLHGLHDDQAPALTVDHLIEARALPSGLSASHHPLLADLLEQGLIRAAHPEPADGVDVDPMGRARYPDGTVHDRLWLLGPAVEGSTFYNHYVPTPDPHCLAPLQARRAVQDCLTRLMQQSRAQLQTSVNCL</sequence>
<organism evidence="2 3">
    <name type="scientific">Pseudomonas putida</name>
    <name type="common">Arthrobacter siderocapsulatus</name>
    <dbReference type="NCBI Taxonomy" id="303"/>
    <lineage>
        <taxon>Bacteria</taxon>
        <taxon>Pseudomonadati</taxon>
        <taxon>Pseudomonadota</taxon>
        <taxon>Gammaproteobacteria</taxon>
        <taxon>Pseudomonadales</taxon>
        <taxon>Pseudomonadaceae</taxon>
        <taxon>Pseudomonas</taxon>
    </lineage>
</organism>
<evidence type="ECO:0000313" key="3">
    <source>
        <dbReference type="Proteomes" id="UP000553948"/>
    </source>
</evidence>